<dbReference type="Proteomes" id="UP000003751">
    <property type="component" value="Unassembled WGS sequence"/>
</dbReference>
<proteinExistence type="predicted"/>
<evidence type="ECO:0000313" key="1">
    <source>
        <dbReference type="EMBL" id="EFW92663.1"/>
    </source>
</evidence>
<accession>E7QRP4</accession>
<protein>
    <submittedName>
        <fullName evidence="1">Uncharacterized protein</fullName>
    </submittedName>
</protein>
<organism evidence="1 2">
    <name type="scientific">Haladaptatus paucihalophilus DX253</name>
    <dbReference type="NCBI Taxonomy" id="797209"/>
    <lineage>
        <taxon>Archaea</taxon>
        <taxon>Methanobacteriati</taxon>
        <taxon>Methanobacteriota</taxon>
        <taxon>Stenosarchaea group</taxon>
        <taxon>Halobacteria</taxon>
        <taxon>Halobacteriales</taxon>
        <taxon>Haladaptataceae</taxon>
        <taxon>Haladaptatus</taxon>
    </lineage>
</organism>
<dbReference type="AlphaFoldDB" id="E7QRP4"/>
<dbReference type="PATRIC" id="fig|797209.4.peg.1459"/>
<gene>
    <name evidence="1" type="ORF">ZOD2009_07334</name>
</gene>
<comment type="caution">
    <text evidence="1">The sequence shown here is derived from an EMBL/GenBank/DDBJ whole genome shotgun (WGS) entry which is preliminary data.</text>
</comment>
<reference evidence="1 2" key="1">
    <citation type="journal article" date="2014" name="ISME J.">
        <title>Trehalose/2-sulfotrehalose biosynthesis and glycine-betaine uptake are widely spread mechanisms for osmoadaptation in the Halobacteriales.</title>
        <authorList>
            <person name="Youssef N.H."/>
            <person name="Savage-Ashlock K.N."/>
            <person name="McCully A.L."/>
            <person name="Luedtke B."/>
            <person name="Shaw E.I."/>
            <person name="Hoff W.D."/>
            <person name="Elshahed M.S."/>
        </authorList>
    </citation>
    <scope>NUCLEOTIDE SEQUENCE [LARGE SCALE GENOMIC DNA]</scope>
    <source>
        <strain evidence="1 2">DX253</strain>
    </source>
</reference>
<dbReference type="EMBL" id="AEMG01000006">
    <property type="protein sequence ID" value="EFW92663.1"/>
    <property type="molecule type" value="Genomic_DNA"/>
</dbReference>
<sequence length="40" mass="4401">MTNGVADDGIDSGIVVPRRARGDEHVHDRVDGVVFPRKRT</sequence>
<name>E7QRP4_HALPU</name>
<evidence type="ECO:0000313" key="2">
    <source>
        <dbReference type="Proteomes" id="UP000003751"/>
    </source>
</evidence>